<dbReference type="OMA" id="PICPECM"/>
<dbReference type="AlphaFoldDB" id="A0A0M4DTF6"/>
<keyword evidence="6" id="KW-0472">Membrane</keyword>
<protein>
    <submittedName>
        <fullName evidence="8">Rhomboid family protein</fullName>
    </submittedName>
</protein>
<sequence>MDQAPGGPQEPRDAHGLPSCYRHPGRETGITCTRCERPICTDCMVDASVGFHCPECVRTGSGTGHRPNATRPRTIAGGAIAADPRLITKIILALNIAVFGLALGLEDEFVNRFTMIGYAYDPSLAEVVGVADGEWYRLATAMFLHETTWHIFFNMLLLWWLGGPLEEALGRVRYLALYLISGLAGSAFTYLIESPAQGSLGASGAIYGLLGATVVLMRRMRQDLRPIMVLIAINLVITFYWAGIAWQAHIGGLVAGVVIAYGLVHAPQGKRRNAVQSAVCAGVVLLCVVAVVARTAAIT</sequence>
<dbReference type="GO" id="GO:0016020">
    <property type="term" value="C:membrane"/>
    <property type="evidence" value="ECO:0007669"/>
    <property type="project" value="UniProtKB-SubCell"/>
</dbReference>
<dbReference type="KEGG" id="spri:SPRI_3751"/>
<evidence type="ECO:0000313" key="8">
    <source>
        <dbReference type="EMBL" id="ALC22057.1"/>
    </source>
</evidence>
<dbReference type="InterPro" id="IPR022764">
    <property type="entry name" value="Peptidase_S54_rhomboid_dom"/>
</dbReference>
<comment type="subcellular location">
    <subcellularLocation>
        <location evidence="1">Membrane</location>
        <topology evidence="1">Multi-pass membrane protein</topology>
    </subcellularLocation>
</comment>
<dbReference type="GO" id="GO:0004252">
    <property type="term" value="F:serine-type endopeptidase activity"/>
    <property type="evidence" value="ECO:0007669"/>
    <property type="project" value="InterPro"/>
</dbReference>
<evidence type="ECO:0000259" key="7">
    <source>
        <dbReference type="Pfam" id="PF01694"/>
    </source>
</evidence>
<evidence type="ECO:0000256" key="6">
    <source>
        <dbReference type="ARBA" id="ARBA00023136"/>
    </source>
</evidence>
<gene>
    <name evidence="8" type="ORF">SPRI_3751</name>
</gene>
<evidence type="ECO:0000256" key="4">
    <source>
        <dbReference type="ARBA" id="ARBA00022801"/>
    </source>
</evidence>
<organism evidence="8">
    <name type="scientific">Streptomyces pristinaespiralis</name>
    <dbReference type="NCBI Taxonomy" id="38300"/>
    <lineage>
        <taxon>Bacteria</taxon>
        <taxon>Bacillati</taxon>
        <taxon>Actinomycetota</taxon>
        <taxon>Actinomycetes</taxon>
        <taxon>Kitasatosporales</taxon>
        <taxon>Streptomycetaceae</taxon>
        <taxon>Streptomyces</taxon>
    </lineage>
</organism>
<dbReference type="GeneID" id="97235222"/>
<feature type="domain" description="Peptidase S54 rhomboid" evidence="7">
    <location>
        <begin position="133"/>
        <end position="264"/>
    </location>
</feature>
<dbReference type="OrthoDB" id="9807874at2"/>
<reference evidence="8 9" key="1">
    <citation type="submission" date="2015-08" db="EMBL/GenBank/DDBJ databases">
        <title>Genome sequence of the pristinamycin over-producing bacterium Streptomyces pristinaespiralis HCCB10218.</title>
        <authorList>
            <person name="Tian J."/>
            <person name="Yang J."/>
            <person name="Li L."/>
            <person name="Ruan L."/>
            <person name="Wei W."/>
            <person name="Zheng G."/>
            <person name="Wei Z."/>
            <person name="Yang S."/>
            <person name="Ge M."/>
            <person name="Jiang W."/>
            <person name="Lu Y."/>
        </authorList>
    </citation>
    <scope>NUCLEOTIDE SEQUENCE [LARGE SCALE GENOMIC DNA]</scope>
    <source>
        <strain evidence="8 9">HCCB 10218</strain>
    </source>
</reference>
<dbReference type="Proteomes" id="UP000060513">
    <property type="component" value="Chromosome"/>
</dbReference>
<accession>A0A0M4DTF6</accession>
<keyword evidence="5" id="KW-1133">Transmembrane helix</keyword>
<dbReference type="SUPFAM" id="SSF144091">
    <property type="entry name" value="Rhomboid-like"/>
    <property type="match status" value="1"/>
</dbReference>
<dbReference type="PATRIC" id="fig|38300.4.peg.3934"/>
<keyword evidence="3" id="KW-0812">Transmembrane</keyword>
<evidence type="ECO:0000313" key="9">
    <source>
        <dbReference type="Proteomes" id="UP000060513"/>
    </source>
</evidence>
<dbReference type="PANTHER" id="PTHR43731">
    <property type="entry name" value="RHOMBOID PROTEASE"/>
    <property type="match status" value="1"/>
</dbReference>
<evidence type="ECO:0000256" key="3">
    <source>
        <dbReference type="ARBA" id="ARBA00022692"/>
    </source>
</evidence>
<proteinExistence type="inferred from homology"/>
<dbReference type="Gene3D" id="1.20.1540.10">
    <property type="entry name" value="Rhomboid-like"/>
    <property type="match status" value="1"/>
</dbReference>
<dbReference type="InterPro" id="IPR050925">
    <property type="entry name" value="Rhomboid_protease_S54"/>
</dbReference>
<evidence type="ECO:0000256" key="5">
    <source>
        <dbReference type="ARBA" id="ARBA00022989"/>
    </source>
</evidence>
<dbReference type="RefSeq" id="WP_005314887.1">
    <property type="nucleotide sequence ID" value="NZ_CP011340.1"/>
</dbReference>
<comment type="similarity">
    <text evidence="2">Belongs to the peptidase S54 family.</text>
</comment>
<name>A0A0M4DTF6_STRPR</name>
<dbReference type="EMBL" id="CP011340">
    <property type="protein sequence ID" value="ALC22057.1"/>
    <property type="molecule type" value="Genomic_DNA"/>
</dbReference>
<dbReference type="Pfam" id="PF01694">
    <property type="entry name" value="Rhomboid"/>
    <property type="match status" value="1"/>
</dbReference>
<evidence type="ECO:0000256" key="1">
    <source>
        <dbReference type="ARBA" id="ARBA00004141"/>
    </source>
</evidence>
<keyword evidence="4" id="KW-0378">Hydrolase</keyword>
<dbReference type="InterPro" id="IPR035952">
    <property type="entry name" value="Rhomboid-like_sf"/>
</dbReference>
<evidence type="ECO:0000256" key="2">
    <source>
        <dbReference type="ARBA" id="ARBA00009045"/>
    </source>
</evidence>
<dbReference type="STRING" id="38300.SPRI_3751"/>
<dbReference type="PANTHER" id="PTHR43731:SF14">
    <property type="entry name" value="PRESENILIN-ASSOCIATED RHOMBOID-LIKE PROTEIN, MITOCHONDRIAL"/>
    <property type="match status" value="1"/>
</dbReference>